<evidence type="ECO:0000256" key="2">
    <source>
        <dbReference type="SAM" id="Phobius"/>
    </source>
</evidence>
<dbReference type="Proteomes" id="UP000051586">
    <property type="component" value="Unassembled WGS sequence"/>
</dbReference>
<feature type="transmembrane region" description="Helical" evidence="2">
    <location>
        <begin position="224"/>
        <end position="243"/>
    </location>
</feature>
<comment type="caution">
    <text evidence="4">The sequence shown here is derived from an EMBL/GenBank/DDBJ whole genome shotgun (WGS) entry which is preliminary data.</text>
</comment>
<evidence type="ECO:0000313" key="5">
    <source>
        <dbReference type="Proteomes" id="UP000051586"/>
    </source>
</evidence>
<dbReference type="PATRIC" id="fig|1423745.4.peg.322"/>
<dbReference type="InterPro" id="IPR003675">
    <property type="entry name" value="Rce1/LyrA-like_dom"/>
</dbReference>
<evidence type="ECO:0000313" key="4">
    <source>
        <dbReference type="EMBL" id="KRM89829.1"/>
    </source>
</evidence>
<dbReference type="AlphaFoldDB" id="A0A0R2CET6"/>
<keyword evidence="2" id="KW-0472">Membrane</keyword>
<protein>
    <recommendedName>
        <fullName evidence="3">CAAX prenyl protease 2/Lysostaphin resistance protein A-like domain-containing protein</fullName>
    </recommendedName>
</protein>
<dbReference type="Pfam" id="PF02517">
    <property type="entry name" value="Rce1-like"/>
    <property type="match status" value="1"/>
</dbReference>
<evidence type="ECO:0000259" key="3">
    <source>
        <dbReference type="Pfam" id="PF02517"/>
    </source>
</evidence>
<dbReference type="GO" id="GO:0080120">
    <property type="term" value="P:CAAX-box protein maturation"/>
    <property type="evidence" value="ECO:0007669"/>
    <property type="project" value="UniProtKB-ARBA"/>
</dbReference>
<dbReference type="STRING" id="1423745.GCA_001311215_01950"/>
<comment type="similarity">
    <text evidence="1">Belongs to the UPF0177 family.</text>
</comment>
<dbReference type="RefSeq" id="WP_056961934.1">
    <property type="nucleotide sequence ID" value="NZ_AYZI01000012.1"/>
</dbReference>
<feature type="transmembrane region" description="Helical" evidence="2">
    <location>
        <begin position="81"/>
        <end position="103"/>
    </location>
</feature>
<keyword evidence="2" id="KW-1133">Transmembrane helix</keyword>
<name>A0A0R2CET6_9LACO</name>
<feature type="domain" description="CAAX prenyl protease 2/Lysostaphin resistance protein A-like" evidence="3">
    <location>
        <begin position="111"/>
        <end position="213"/>
    </location>
</feature>
<feature type="transmembrane region" description="Helical" evidence="2">
    <location>
        <begin position="146"/>
        <end position="167"/>
    </location>
</feature>
<feature type="transmembrane region" description="Helical" evidence="2">
    <location>
        <begin position="42"/>
        <end position="61"/>
    </location>
</feature>
<feature type="transmembrane region" description="Helical" evidence="2">
    <location>
        <begin position="12"/>
        <end position="36"/>
    </location>
</feature>
<proteinExistence type="inferred from homology"/>
<evidence type="ECO:0000256" key="1">
    <source>
        <dbReference type="ARBA" id="ARBA00009067"/>
    </source>
</evidence>
<accession>A0A0R2CET6</accession>
<reference evidence="4 5" key="1">
    <citation type="journal article" date="2015" name="Genome Announc.">
        <title>Expanding the biotechnology potential of lactobacilli through comparative genomics of 213 strains and associated genera.</title>
        <authorList>
            <person name="Sun Z."/>
            <person name="Harris H.M."/>
            <person name="McCann A."/>
            <person name="Guo C."/>
            <person name="Argimon S."/>
            <person name="Zhang W."/>
            <person name="Yang X."/>
            <person name="Jeffery I.B."/>
            <person name="Cooney J.C."/>
            <person name="Kagawa T.F."/>
            <person name="Liu W."/>
            <person name="Song Y."/>
            <person name="Salvetti E."/>
            <person name="Wrobel A."/>
            <person name="Rasinkangas P."/>
            <person name="Parkhill J."/>
            <person name="Rea M.C."/>
            <person name="O'Sullivan O."/>
            <person name="Ritari J."/>
            <person name="Douillard F.P."/>
            <person name="Paul Ross R."/>
            <person name="Yang R."/>
            <person name="Briner A.E."/>
            <person name="Felis G.E."/>
            <person name="de Vos W.M."/>
            <person name="Barrangou R."/>
            <person name="Klaenhammer T.R."/>
            <person name="Caufield P.W."/>
            <person name="Cui Y."/>
            <person name="Zhang H."/>
            <person name="O'Toole P.W."/>
        </authorList>
    </citation>
    <scope>NUCLEOTIDE SEQUENCE [LARGE SCALE GENOMIC DNA]</scope>
    <source>
        <strain evidence="4 5">DSM 22689</strain>
    </source>
</reference>
<dbReference type="EMBL" id="AYZI01000012">
    <property type="protein sequence ID" value="KRM89829.1"/>
    <property type="molecule type" value="Genomic_DNA"/>
</dbReference>
<sequence length="248" mass="29182">MKNQQHLLKKILFVYFLLIISVIVLHIVHNIIGYYIDLNNKVNNIILLIDYVISFLSIFILNRYYIKQKIYTKMKMSKSYIINVFIILYFSYCIYILLSGNWFTKFSIRYFEMSLGAGILEEYVFRGIILPLFIKKLSFGHRLNSAYIMGIGFSSFLFCITHSLNMLTSNQSIVLTTIQIIFTFFMAVINAVIYISTLNLYITIAMHFLWDFISSLNLVYLSNIYQLIFLIFTVIVMLIILITKKNET</sequence>
<organism evidence="4 5">
    <name type="scientific">Fructilactobacillus florum DSM 22689 = JCM 16035</name>
    <dbReference type="NCBI Taxonomy" id="1423745"/>
    <lineage>
        <taxon>Bacteria</taxon>
        <taxon>Bacillati</taxon>
        <taxon>Bacillota</taxon>
        <taxon>Bacilli</taxon>
        <taxon>Lactobacillales</taxon>
        <taxon>Lactobacillaceae</taxon>
        <taxon>Fructilactobacillus</taxon>
    </lineage>
</organism>
<gene>
    <name evidence="4" type="ORF">FC87_GL000312</name>
</gene>
<keyword evidence="2" id="KW-0812">Transmembrane</keyword>
<dbReference type="GO" id="GO:0004175">
    <property type="term" value="F:endopeptidase activity"/>
    <property type="evidence" value="ECO:0007669"/>
    <property type="project" value="UniProtKB-ARBA"/>
</dbReference>